<evidence type="ECO:0000313" key="5">
    <source>
        <dbReference type="Proteomes" id="UP000694545"/>
    </source>
</evidence>
<dbReference type="InterPro" id="IPR002110">
    <property type="entry name" value="Ankyrin_rpt"/>
</dbReference>
<dbReference type="AlphaFoldDB" id="A0A8D2KWI6"/>
<dbReference type="Gene3D" id="1.25.40.20">
    <property type="entry name" value="Ankyrin repeat-containing domain"/>
    <property type="match status" value="1"/>
</dbReference>
<keyword evidence="1" id="KW-0677">Repeat</keyword>
<dbReference type="Pfam" id="PF12796">
    <property type="entry name" value="Ank_2"/>
    <property type="match status" value="1"/>
</dbReference>
<dbReference type="GO" id="GO:0085020">
    <property type="term" value="P:protein K6-linked ubiquitination"/>
    <property type="evidence" value="ECO:0007669"/>
    <property type="project" value="TreeGrafter"/>
</dbReference>
<proteinExistence type="predicted"/>
<dbReference type="RefSeq" id="XP_044293504.1">
    <property type="nucleotide sequence ID" value="XM_044437569.1"/>
</dbReference>
<evidence type="ECO:0000313" key="4">
    <source>
        <dbReference type="Ensembl" id="ENSVKKP00000013355.1"/>
    </source>
</evidence>
<protein>
    <submittedName>
        <fullName evidence="4">Ankyrin repeat domain 39</fullName>
    </submittedName>
</protein>
<dbReference type="OrthoDB" id="539213at2759"/>
<name>A0A8D2KWI6_VARKO</name>
<reference evidence="4" key="2">
    <citation type="submission" date="2025-09" db="UniProtKB">
        <authorList>
            <consortium name="Ensembl"/>
        </authorList>
    </citation>
    <scope>IDENTIFICATION</scope>
</reference>
<dbReference type="GO" id="GO:0004842">
    <property type="term" value="F:ubiquitin-protein transferase activity"/>
    <property type="evidence" value="ECO:0007669"/>
    <property type="project" value="TreeGrafter"/>
</dbReference>
<evidence type="ECO:0000256" key="2">
    <source>
        <dbReference type="ARBA" id="ARBA00023043"/>
    </source>
</evidence>
<dbReference type="PANTHER" id="PTHR24171">
    <property type="entry name" value="ANKYRIN REPEAT DOMAIN-CONTAINING PROTEIN 39-RELATED"/>
    <property type="match status" value="1"/>
</dbReference>
<dbReference type="SUPFAM" id="SSF48403">
    <property type="entry name" value="Ankyrin repeat"/>
    <property type="match status" value="1"/>
</dbReference>
<reference evidence="4" key="1">
    <citation type="submission" date="2025-08" db="UniProtKB">
        <authorList>
            <consortium name="Ensembl"/>
        </authorList>
    </citation>
    <scope>IDENTIFICATION</scope>
</reference>
<dbReference type="PROSITE" id="PS50297">
    <property type="entry name" value="ANK_REP_REGION"/>
    <property type="match status" value="3"/>
</dbReference>
<gene>
    <name evidence="4" type="primary">ANKRD39</name>
</gene>
<dbReference type="CTD" id="51239"/>
<dbReference type="GeneID" id="123027121"/>
<dbReference type="PRINTS" id="PR01415">
    <property type="entry name" value="ANKYRIN"/>
</dbReference>
<evidence type="ECO:0000256" key="1">
    <source>
        <dbReference type="ARBA" id="ARBA00022737"/>
    </source>
</evidence>
<dbReference type="KEGG" id="vko:123027121"/>
<dbReference type="Ensembl" id="ENSVKKT00000013675.1">
    <property type="protein sequence ID" value="ENSVKKP00000013355.1"/>
    <property type="gene ID" value="ENSVKKG00000009222.1"/>
</dbReference>
<organism evidence="4 5">
    <name type="scientific">Varanus komodoensis</name>
    <name type="common">Komodo dragon</name>
    <dbReference type="NCBI Taxonomy" id="61221"/>
    <lineage>
        <taxon>Eukaryota</taxon>
        <taxon>Metazoa</taxon>
        <taxon>Chordata</taxon>
        <taxon>Craniata</taxon>
        <taxon>Vertebrata</taxon>
        <taxon>Euteleostomi</taxon>
        <taxon>Lepidosauria</taxon>
        <taxon>Squamata</taxon>
        <taxon>Bifurcata</taxon>
        <taxon>Unidentata</taxon>
        <taxon>Episquamata</taxon>
        <taxon>Toxicofera</taxon>
        <taxon>Anguimorpha</taxon>
        <taxon>Paleoanguimorpha</taxon>
        <taxon>Varanoidea</taxon>
        <taxon>Varanidae</taxon>
        <taxon>Varanus</taxon>
    </lineage>
</organism>
<feature type="repeat" description="ANK" evidence="3">
    <location>
        <begin position="97"/>
        <end position="129"/>
    </location>
</feature>
<keyword evidence="2 3" id="KW-0040">ANK repeat</keyword>
<sequence length="184" mass="19990">MSSSPGHRKDGTCCSHCVAVPSAHQTLEEMDFERGIWYAALNGDLEGVRRQVLKHGKASEPDSFGYTALHYASRSGHYGVCRFLLESGATCSARTNGGATPLHRAAYCGHTEVAQLLLAHGADPAATDDEGKTCLHKAAENGHRELCQLLLEQRPELRHVRDKSGRRACDLDPAKQGAAWELLD</sequence>
<feature type="repeat" description="ANK" evidence="3">
    <location>
        <begin position="130"/>
        <end position="162"/>
    </location>
</feature>
<keyword evidence="5" id="KW-1185">Reference proteome</keyword>
<dbReference type="Proteomes" id="UP000694545">
    <property type="component" value="Unplaced"/>
</dbReference>
<dbReference type="PROSITE" id="PS50088">
    <property type="entry name" value="ANK_REPEAT"/>
    <property type="match status" value="3"/>
</dbReference>
<dbReference type="PANTHER" id="PTHR24171:SF8">
    <property type="entry name" value="BRCA1-ASSOCIATED RING DOMAIN PROTEIN 1"/>
    <property type="match status" value="1"/>
</dbReference>
<dbReference type="SMART" id="SM00248">
    <property type="entry name" value="ANK"/>
    <property type="match status" value="3"/>
</dbReference>
<accession>A0A8D2KWI6</accession>
<dbReference type="GO" id="GO:0031436">
    <property type="term" value="C:BRCA1-BARD1 complex"/>
    <property type="evidence" value="ECO:0007669"/>
    <property type="project" value="TreeGrafter"/>
</dbReference>
<dbReference type="Pfam" id="PF00023">
    <property type="entry name" value="Ank"/>
    <property type="match status" value="1"/>
</dbReference>
<dbReference type="GO" id="GO:0070531">
    <property type="term" value="C:BRCA1-A complex"/>
    <property type="evidence" value="ECO:0007669"/>
    <property type="project" value="TreeGrafter"/>
</dbReference>
<feature type="repeat" description="ANK" evidence="3">
    <location>
        <begin position="64"/>
        <end position="96"/>
    </location>
</feature>
<dbReference type="OMA" id="YCGHLNV"/>
<evidence type="ECO:0000256" key="3">
    <source>
        <dbReference type="PROSITE-ProRule" id="PRU00023"/>
    </source>
</evidence>
<dbReference type="InterPro" id="IPR036770">
    <property type="entry name" value="Ankyrin_rpt-contain_sf"/>
</dbReference>